<reference evidence="3 4" key="1">
    <citation type="submission" date="2023-03" db="EMBL/GenBank/DDBJ databases">
        <title>Description of Hydrogenimonas sp. ISO32.</title>
        <authorList>
            <person name="Mino S."/>
            <person name="Fukazawa S."/>
            <person name="Sawabe T."/>
        </authorList>
    </citation>
    <scope>NUCLEOTIDE SEQUENCE [LARGE SCALE GENOMIC DNA]</scope>
    <source>
        <strain evidence="3 4">ISO32</strain>
    </source>
</reference>
<gene>
    <name evidence="3" type="ORF">HCR_20770</name>
</gene>
<feature type="domain" description="DUF4139" evidence="2">
    <location>
        <begin position="177"/>
        <end position="463"/>
    </location>
</feature>
<dbReference type="EMBL" id="AP027370">
    <property type="protein sequence ID" value="BDY13765.1"/>
    <property type="molecule type" value="Genomic_DNA"/>
</dbReference>
<protein>
    <recommendedName>
        <fullName evidence="2">DUF4139 domain-containing protein</fullName>
    </recommendedName>
</protein>
<sequence length="470" mass="54014">MKVLKPLLIVLAATLVTHAATLEVYRDGAIYTYRPSGKFVGFPPKDLKAECNGRAVTLYHASECPKQSRLCKEKRAIEKFSLASFSALQQMHFIDTLIERAEVKIAAPDKVLEMSKKAAEIYSALQKRKRESDNEVKWRNTRFMQQAPSMEPKQLPLGCKGDVKLTIPSGYIRFGLYYEADLSKSATIGVTRHLELTNRSGIDIDADRAVLFYQPIKRYLRPIHFSPWVIHDKRLPRPVATERKMSLQARAPVVEDAAGKRFESVASSSPRSYRIERLHLPSDGETVDIAIDSWSVAAQRFEVVYPYRDVNVYEAVKFSPKEVIETNRWRIRSGKKVLADYAYGEFFERKYRLYTGVDEDLVVRREKMILKERETGIFGKTVRKKDGYTIRIFNQSKRPKTLQVVERIPVASREDVEVKLLHVKSDRGSMDHRLEKKGKLLIDVTVPAHEEARIDVLFEVSYDKDKPVVF</sequence>
<proteinExistence type="predicted"/>
<feature type="chain" id="PRO_5045277628" description="DUF4139 domain-containing protein" evidence="1">
    <location>
        <begin position="20"/>
        <end position="470"/>
    </location>
</feature>
<feature type="signal peptide" evidence="1">
    <location>
        <begin position="1"/>
        <end position="19"/>
    </location>
</feature>
<organism evidence="3 4">
    <name type="scientific">Hydrogenimonas cancrithermarum</name>
    <dbReference type="NCBI Taxonomy" id="2993563"/>
    <lineage>
        <taxon>Bacteria</taxon>
        <taxon>Pseudomonadati</taxon>
        <taxon>Campylobacterota</taxon>
        <taxon>Epsilonproteobacteria</taxon>
        <taxon>Campylobacterales</taxon>
        <taxon>Hydrogenimonadaceae</taxon>
        <taxon>Hydrogenimonas</taxon>
    </lineage>
</organism>
<keyword evidence="1" id="KW-0732">Signal</keyword>
<evidence type="ECO:0000256" key="1">
    <source>
        <dbReference type="SAM" id="SignalP"/>
    </source>
</evidence>
<name>A0ABN6WWY8_9BACT</name>
<dbReference type="RefSeq" id="WP_286336709.1">
    <property type="nucleotide sequence ID" value="NZ_AP027370.1"/>
</dbReference>
<evidence type="ECO:0000313" key="4">
    <source>
        <dbReference type="Proteomes" id="UP001321445"/>
    </source>
</evidence>
<dbReference type="Pfam" id="PF13598">
    <property type="entry name" value="DUF4139"/>
    <property type="match status" value="1"/>
</dbReference>
<evidence type="ECO:0000313" key="3">
    <source>
        <dbReference type="EMBL" id="BDY13765.1"/>
    </source>
</evidence>
<keyword evidence="4" id="KW-1185">Reference proteome</keyword>
<accession>A0ABN6WWY8</accession>
<dbReference type="Proteomes" id="UP001321445">
    <property type="component" value="Chromosome"/>
</dbReference>
<evidence type="ECO:0000259" key="2">
    <source>
        <dbReference type="Pfam" id="PF13598"/>
    </source>
</evidence>
<dbReference type="InterPro" id="IPR037291">
    <property type="entry name" value="DUF4139"/>
</dbReference>